<reference evidence="2" key="1">
    <citation type="submission" date="2020-05" db="EMBL/GenBank/DDBJ databases">
        <title>WGS assembly of Panicum virgatum.</title>
        <authorList>
            <person name="Lovell J.T."/>
            <person name="Jenkins J."/>
            <person name="Shu S."/>
            <person name="Juenger T.E."/>
            <person name="Schmutz J."/>
        </authorList>
    </citation>
    <scope>NUCLEOTIDE SEQUENCE</scope>
    <source>
        <strain evidence="2">AP13</strain>
    </source>
</reference>
<keyword evidence="3" id="KW-1185">Reference proteome</keyword>
<evidence type="ECO:0000313" key="2">
    <source>
        <dbReference type="EMBL" id="KAG2557074.1"/>
    </source>
</evidence>
<comment type="caution">
    <text evidence="2">The sequence shown here is derived from an EMBL/GenBank/DDBJ whole genome shotgun (WGS) entry which is preliminary data.</text>
</comment>
<organism evidence="2 3">
    <name type="scientific">Panicum virgatum</name>
    <name type="common">Blackwell switchgrass</name>
    <dbReference type="NCBI Taxonomy" id="38727"/>
    <lineage>
        <taxon>Eukaryota</taxon>
        <taxon>Viridiplantae</taxon>
        <taxon>Streptophyta</taxon>
        <taxon>Embryophyta</taxon>
        <taxon>Tracheophyta</taxon>
        <taxon>Spermatophyta</taxon>
        <taxon>Magnoliopsida</taxon>
        <taxon>Liliopsida</taxon>
        <taxon>Poales</taxon>
        <taxon>Poaceae</taxon>
        <taxon>PACMAD clade</taxon>
        <taxon>Panicoideae</taxon>
        <taxon>Panicodae</taxon>
        <taxon>Paniceae</taxon>
        <taxon>Panicinae</taxon>
        <taxon>Panicum</taxon>
        <taxon>Panicum sect. Hiantes</taxon>
    </lineage>
</organism>
<proteinExistence type="predicted"/>
<name>A0A8T0PF71_PANVG</name>
<dbReference type="AlphaFoldDB" id="A0A8T0PF71"/>
<feature type="region of interest" description="Disordered" evidence="1">
    <location>
        <begin position="54"/>
        <end position="80"/>
    </location>
</feature>
<sequence>MRPVPGQGLICFKCGKSHRASECNFFGTCRVCGRDGHMGLVCKKNPDSIIKWQRSATSAGSGSAASSRGSAPSVNAPRGTVQMMAGPPAPYYQFPQQYFPPAGSYWQAPQLLAPHVPLQLPAPSAPPA</sequence>
<dbReference type="EMBL" id="CM029052">
    <property type="protein sequence ID" value="KAG2557074.1"/>
    <property type="molecule type" value="Genomic_DNA"/>
</dbReference>
<gene>
    <name evidence="2" type="ORF">PVAP13_8NG183304</name>
</gene>
<feature type="compositionally biased region" description="Low complexity" evidence="1">
    <location>
        <begin position="55"/>
        <end position="73"/>
    </location>
</feature>
<dbReference type="Proteomes" id="UP000823388">
    <property type="component" value="Chromosome 8N"/>
</dbReference>
<evidence type="ECO:0000256" key="1">
    <source>
        <dbReference type="SAM" id="MobiDB-lite"/>
    </source>
</evidence>
<evidence type="ECO:0008006" key="4">
    <source>
        <dbReference type="Google" id="ProtNLM"/>
    </source>
</evidence>
<protein>
    <recommendedName>
        <fullName evidence="4">CCHC-type domain-containing protein</fullName>
    </recommendedName>
</protein>
<evidence type="ECO:0000313" key="3">
    <source>
        <dbReference type="Proteomes" id="UP000823388"/>
    </source>
</evidence>
<accession>A0A8T0PF71</accession>
<dbReference type="Gene3D" id="4.10.60.10">
    <property type="entry name" value="Zinc finger, CCHC-type"/>
    <property type="match status" value="1"/>
</dbReference>